<evidence type="ECO:0000256" key="3">
    <source>
        <dbReference type="ARBA" id="ARBA00023002"/>
    </source>
</evidence>
<dbReference type="SUPFAM" id="SSF54373">
    <property type="entry name" value="FAD-linked reductases, C-terminal domain"/>
    <property type="match status" value="1"/>
</dbReference>
<feature type="binding site" evidence="4">
    <location>
        <position position="338"/>
    </location>
    <ligand>
        <name>substrate</name>
    </ligand>
</feature>
<dbReference type="Proteomes" id="UP000237061">
    <property type="component" value="Unassembled WGS sequence"/>
</dbReference>
<comment type="cofactor">
    <cofactor evidence="1">
        <name>FAD</name>
        <dbReference type="ChEBI" id="CHEBI:57692"/>
    </cofactor>
</comment>
<evidence type="ECO:0000313" key="6">
    <source>
        <dbReference type="EMBL" id="POH73725.1"/>
    </source>
</evidence>
<proteinExistence type="inferred from homology"/>
<dbReference type="Pfam" id="PF01593">
    <property type="entry name" value="Amino_oxidase"/>
    <property type="match status" value="1"/>
</dbReference>
<dbReference type="SUPFAM" id="SSF51905">
    <property type="entry name" value="FAD/NAD(P)-binding domain"/>
    <property type="match status" value="1"/>
</dbReference>
<evidence type="ECO:0000313" key="7">
    <source>
        <dbReference type="Proteomes" id="UP000237061"/>
    </source>
</evidence>
<dbReference type="PANTHER" id="PTHR43563:SF1">
    <property type="entry name" value="AMINE OXIDASE [FLAVIN-CONTAINING] B"/>
    <property type="match status" value="1"/>
</dbReference>
<keyword evidence="3" id="KW-0560">Oxidoreductase</keyword>
<dbReference type="PRINTS" id="PR00757">
    <property type="entry name" value="AMINEOXDASEF"/>
</dbReference>
<evidence type="ECO:0000256" key="4">
    <source>
        <dbReference type="PIRSR" id="PIRSR601613-1"/>
    </source>
</evidence>
<comment type="similarity">
    <text evidence="2">Belongs to the flavin monoamine oxidase family.</text>
</comment>
<feature type="domain" description="Amine oxidase" evidence="5">
    <location>
        <begin position="13"/>
        <end position="445"/>
    </location>
</feature>
<dbReference type="AlphaFoldDB" id="A0A2S3ZWS4"/>
<sequence length="450" mass="48507">MFDVDVVVVGGGLAGLSAARKLVAAGKTAIVLEARDRVAGRNMGGFLSNGVPVEMGGQWVGPTQDAVLGLIEELGLETFHSFDQGEALTMFDGNLVRYSDRTFGLPPESAVEVGRLWDQLEDLASTVAIGEPWETKGAHDLDRQTLDSWLVSHTEDSLARRFFRILVPALFSAESPELSLLHFLFYVKSGTSLDSLMNTTGGAQERRVVGGTHLISERMAEALGNAVRLNSVVRTIHQNGTGVVVEYEGGSVTAQHVIVAIPQTLAGRIRYSPPLPALRDGLTQQMPAGAVIKFHIGYDTPFWREDGLNGSVWSFDDAFNVVLDNSPNDGSCGVLVGFLEGSHARTASLMGAEERRGLVIEALVKYFGEKAADPFDIVEQDWTAEEFTRGCYGGRLGAGAWTQYGKALAAPVDRIHWAGAETSSIWNGYMDGAIRSGLRAADEILHTTLN</sequence>
<dbReference type="RefSeq" id="WP_103465620.1">
    <property type="nucleotide sequence ID" value="NZ_PPXB01000006.1"/>
</dbReference>
<accession>A0A2S3ZWS4</accession>
<dbReference type="InterPro" id="IPR001613">
    <property type="entry name" value="Flavin_amine_oxidase"/>
</dbReference>
<dbReference type="PANTHER" id="PTHR43563">
    <property type="entry name" value="AMINE OXIDASE"/>
    <property type="match status" value="1"/>
</dbReference>
<dbReference type="Gene3D" id="3.50.50.60">
    <property type="entry name" value="FAD/NAD(P)-binding domain"/>
    <property type="match status" value="1"/>
</dbReference>
<comment type="caution">
    <text evidence="6">The sequence shown here is derived from an EMBL/GenBank/DDBJ whole genome shotgun (WGS) entry which is preliminary data.</text>
</comment>
<evidence type="ECO:0000259" key="5">
    <source>
        <dbReference type="Pfam" id="PF01593"/>
    </source>
</evidence>
<gene>
    <name evidence="6" type="ORF">CVS27_09340</name>
</gene>
<name>A0A2S3ZWS4_ARTGL</name>
<dbReference type="GO" id="GO:0016491">
    <property type="term" value="F:oxidoreductase activity"/>
    <property type="evidence" value="ECO:0007669"/>
    <property type="project" value="UniProtKB-KW"/>
</dbReference>
<dbReference type="EMBL" id="PPXC01000006">
    <property type="protein sequence ID" value="POH73725.1"/>
    <property type="molecule type" value="Genomic_DNA"/>
</dbReference>
<keyword evidence="7" id="KW-1185">Reference proteome</keyword>
<feature type="binding site" evidence="4">
    <location>
        <position position="421"/>
    </location>
    <ligand>
        <name>FAD</name>
        <dbReference type="ChEBI" id="CHEBI:57692"/>
    </ligand>
</feature>
<reference evidence="6 7" key="1">
    <citation type="submission" date="2018-01" db="EMBL/GenBank/DDBJ databases">
        <title>Arthrobacter sp. nov., from glaciers in China.</title>
        <authorList>
            <person name="Liu Q."/>
            <person name="Xin Y.-H."/>
        </authorList>
    </citation>
    <scope>NUCLEOTIDE SEQUENCE [LARGE SCALE GENOMIC DNA]</scope>
    <source>
        <strain evidence="6 7">HLT2-12-2</strain>
    </source>
</reference>
<dbReference type="InterPro" id="IPR036188">
    <property type="entry name" value="FAD/NAD-bd_sf"/>
</dbReference>
<protein>
    <submittedName>
        <fullName evidence="6">Amine oxidase</fullName>
    </submittedName>
</protein>
<organism evidence="6 7">
    <name type="scientific">Arthrobacter glacialis</name>
    <dbReference type="NCBI Taxonomy" id="1664"/>
    <lineage>
        <taxon>Bacteria</taxon>
        <taxon>Bacillati</taxon>
        <taxon>Actinomycetota</taxon>
        <taxon>Actinomycetes</taxon>
        <taxon>Micrococcales</taxon>
        <taxon>Micrococcaceae</taxon>
        <taxon>Arthrobacter</taxon>
    </lineage>
</organism>
<feature type="binding site" evidence="4">
    <location>
        <position position="233"/>
    </location>
    <ligand>
        <name>FAD</name>
        <dbReference type="ChEBI" id="CHEBI:57692"/>
    </ligand>
</feature>
<feature type="binding site" evidence="4">
    <location>
        <begin position="33"/>
        <end position="34"/>
    </location>
    <ligand>
        <name>FAD</name>
        <dbReference type="ChEBI" id="CHEBI:57692"/>
    </ligand>
</feature>
<evidence type="ECO:0000256" key="1">
    <source>
        <dbReference type="ARBA" id="ARBA00001974"/>
    </source>
</evidence>
<dbReference type="OrthoDB" id="337830at2"/>
<dbReference type="InterPro" id="IPR050703">
    <property type="entry name" value="Flavin_MAO"/>
</dbReference>
<dbReference type="InterPro" id="IPR002937">
    <property type="entry name" value="Amino_oxidase"/>
</dbReference>
<evidence type="ECO:0000256" key="2">
    <source>
        <dbReference type="ARBA" id="ARBA00005995"/>
    </source>
</evidence>